<sequence length="111" mass="11852">MAPALTLLLGGILGVLVLLLVVLPVLGRAVGGALRSGLPGPQGPPGSHRRPGPPLPGGPARPAPAEDAALRRMVEQVREARATEHGELREHLLRRVEDDLVELRVRLARRR</sequence>
<feature type="compositionally biased region" description="Pro residues" evidence="1">
    <location>
        <begin position="52"/>
        <end position="62"/>
    </location>
</feature>
<proteinExistence type="predicted"/>
<accession>A0A3A3YQY0</accession>
<evidence type="ECO:0000313" key="2">
    <source>
        <dbReference type="EMBL" id="RJK93776.1"/>
    </source>
</evidence>
<dbReference type="RefSeq" id="WP_119951447.1">
    <property type="nucleotide sequence ID" value="NZ_QZEZ01000008.1"/>
</dbReference>
<name>A0A3A3YQY0_9ACTN</name>
<dbReference type="EMBL" id="QZEZ01000008">
    <property type="protein sequence ID" value="RJK93776.1"/>
    <property type="molecule type" value="Genomic_DNA"/>
</dbReference>
<gene>
    <name evidence="2" type="ORF">D5H78_15705</name>
</gene>
<reference evidence="2 3" key="1">
    <citation type="submission" date="2018-09" db="EMBL/GenBank/DDBJ databases">
        <title>YIM 75000 draft genome.</title>
        <authorList>
            <person name="Tang S."/>
            <person name="Feng Y."/>
        </authorList>
    </citation>
    <scope>NUCLEOTIDE SEQUENCE [LARGE SCALE GENOMIC DNA]</scope>
    <source>
        <strain evidence="2 3">YIM 75000</strain>
    </source>
</reference>
<feature type="region of interest" description="Disordered" evidence="1">
    <location>
        <begin position="33"/>
        <end position="66"/>
    </location>
</feature>
<protein>
    <submittedName>
        <fullName evidence="2">Uncharacterized protein</fullName>
    </submittedName>
</protein>
<dbReference type="AlphaFoldDB" id="A0A3A3YQY0"/>
<evidence type="ECO:0000256" key="1">
    <source>
        <dbReference type="SAM" id="MobiDB-lite"/>
    </source>
</evidence>
<organism evidence="2 3">
    <name type="scientific">Vallicoccus soli</name>
    <dbReference type="NCBI Taxonomy" id="2339232"/>
    <lineage>
        <taxon>Bacteria</taxon>
        <taxon>Bacillati</taxon>
        <taxon>Actinomycetota</taxon>
        <taxon>Actinomycetes</taxon>
        <taxon>Motilibacterales</taxon>
        <taxon>Vallicoccaceae</taxon>
        <taxon>Vallicoccus</taxon>
    </lineage>
</organism>
<dbReference type="Proteomes" id="UP000265614">
    <property type="component" value="Unassembled WGS sequence"/>
</dbReference>
<comment type="caution">
    <text evidence="2">The sequence shown here is derived from an EMBL/GenBank/DDBJ whole genome shotgun (WGS) entry which is preliminary data.</text>
</comment>
<evidence type="ECO:0000313" key="3">
    <source>
        <dbReference type="Proteomes" id="UP000265614"/>
    </source>
</evidence>
<keyword evidence="3" id="KW-1185">Reference proteome</keyword>